<evidence type="ECO:0000313" key="2">
    <source>
        <dbReference type="Proteomes" id="UP000695022"/>
    </source>
</evidence>
<dbReference type="GeneID" id="106810267"/>
<reference evidence="3" key="1">
    <citation type="submission" date="2025-08" db="UniProtKB">
        <authorList>
            <consortium name="RefSeq"/>
        </authorList>
    </citation>
    <scope>IDENTIFICATION</scope>
</reference>
<name>A0ABM1EA25_PRICU</name>
<dbReference type="Pfam" id="PF03098">
    <property type="entry name" value="An_peroxidase"/>
    <property type="match status" value="1"/>
</dbReference>
<dbReference type="SUPFAM" id="SSF48113">
    <property type="entry name" value="Heme-dependent peroxidases"/>
    <property type="match status" value="1"/>
</dbReference>
<gene>
    <name evidence="3" type="primary">LOC106810267</name>
</gene>
<dbReference type="InterPro" id="IPR010255">
    <property type="entry name" value="Haem_peroxidase_sf"/>
</dbReference>
<keyword evidence="2" id="KW-1185">Reference proteome</keyword>
<protein>
    <submittedName>
        <fullName evidence="3">Dual oxidase-like</fullName>
    </submittedName>
</protein>
<dbReference type="RefSeq" id="XP_014669046.1">
    <property type="nucleotide sequence ID" value="XM_014813560.1"/>
</dbReference>
<evidence type="ECO:0000256" key="1">
    <source>
        <dbReference type="ARBA" id="ARBA00022559"/>
    </source>
</evidence>
<dbReference type="PANTHER" id="PTHR11475">
    <property type="entry name" value="OXIDASE/PEROXIDASE"/>
    <property type="match status" value="1"/>
</dbReference>
<evidence type="ECO:0000313" key="3">
    <source>
        <dbReference type="RefSeq" id="XP_014669046.1"/>
    </source>
</evidence>
<dbReference type="InterPro" id="IPR019791">
    <property type="entry name" value="Haem_peroxidase_animal"/>
</dbReference>
<proteinExistence type="predicted"/>
<dbReference type="PROSITE" id="PS50292">
    <property type="entry name" value="PEROXIDASE_3"/>
    <property type="match status" value="1"/>
</dbReference>
<organism evidence="2 3">
    <name type="scientific">Priapulus caudatus</name>
    <name type="common">Priapulid worm</name>
    <dbReference type="NCBI Taxonomy" id="37621"/>
    <lineage>
        <taxon>Eukaryota</taxon>
        <taxon>Metazoa</taxon>
        <taxon>Ecdysozoa</taxon>
        <taxon>Scalidophora</taxon>
        <taxon>Priapulida</taxon>
        <taxon>Priapulimorpha</taxon>
        <taxon>Priapulimorphida</taxon>
        <taxon>Priapulidae</taxon>
        <taxon>Priapulus</taxon>
    </lineage>
</organism>
<accession>A0ABM1EA25</accession>
<sequence>MVDEDVYMKARRMVVATMQSIFLYEYLPALLNEPTDEYKGYDTDIYPGVTTEFHAAAFRYGHTHIPPGFYLRDSMCRFRPNPIRLCNTYFDASAAIKMYGIEEVLMGMASQIAEKEDTILIDDLRGELYRLRTFRLSITYT</sequence>
<keyword evidence="1" id="KW-0575">Peroxidase</keyword>
<keyword evidence="1" id="KW-0560">Oxidoreductase</keyword>
<dbReference type="Proteomes" id="UP000695022">
    <property type="component" value="Unplaced"/>
</dbReference>
<dbReference type="Gene3D" id="1.10.640.10">
    <property type="entry name" value="Haem peroxidase domain superfamily, animal type"/>
    <property type="match status" value="1"/>
</dbReference>
<dbReference type="PANTHER" id="PTHR11475:SF144">
    <property type="entry name" value="NAD(P)H OXIDASE (H2O2-FORMING)"/>
    <property type="match status" value="1"/>
</dbReference>
<dbReference type="InterPro" id="IPR037120">
    <property type="entry name" value="Haem_peroxidase_sf_animal"/>
</dbReference>